<dbReference type="STRING" id="1122252.SAMN05660443_1690"/>
<dbReference type="AlphaFoldDB" id="A0A1I1H4S7"/>
<dbReference type="OrthoDB" id="5567237at2"/>
<sequence length="153" mass="17761">MLESCKNAQERWGGVHQLIDRWLQERRELLVSFNRLSQALHQKGKVTSDKIEEFRELLVDYLSAGHFEIYEQLMHEAEAFKDQEALKLLDTTLPLLHESTQQLMKDEEHLVPMGLNDLEKTLSHVGELLAERFEQEDQLIAKLHAAHAPQQPA</sequence>
<dbReference type="Gene3D" id="1.20.120.1370">
    <property type="entry name" value="Regulator of RNA polymerase sigma(70) subunit, domain 4"/>
    <property type="match status" value="1"/>
</dbReference>
<comment type="similarity">
    <text evidence="3">Belongs to the Rsd/AlgQ family.</text>
</comment>
<evidence type="ECO:0000256" key="3">
    <source>
        <dbReference type="RuleBase" id="RU004409"/>
    </source>
</evidence>
<dbReference type="InterPro" id="IPR007448">
    <property type="entry name" value="Sigma70_reg_Rsd_AlgQ"/>
</dbReference>
<keyword evidence="2 3" id="KW-0804">Transcription</keyword>
<accession>A0A1I1H4S7</accession>
<dbReference type="RefSeq" id="WP_091961946.1">
    <property type="nucleotide sequence ID" value="NZ_FOLH01000003.1"/>
</dbReference>
<dbReference type="Pfam" id="PF04353">
    <property type="entry name" value="Rsd_AlgQ"/>
    <property type="match status" value="1"/>
</dbReference>
<dbReference type="EMBL" id="FOLH01000003">
    <property type="protein sequence ID" value="SFC16433.1"/>
    <property type="molecule type" value="Genomic_DNA"/>
</dbReference>
<dbReference type="PIRSF" id="PIRSF016548">
    <property type="entry name" value="Rsd_AlgQ"/>
    <property type="match status" value="1"/>
</dbReference>
<protein>
    <submittedName>
        <fullName evidence="4">Regulator of sigma D</fullName>
    </submittedName>
</protein>
<evidence type="ECO:0000256" key="1">
    <source>
        <dbReference type="ARBA" id="ARBA00023015"/>
    </source>
</evidence>
<name>A0A1I1H4S7_9GAMM</name>
<reference evidence="4 5" key="1">
    <citation type="submission" date="2016-10" db="EMBL/GenBank/DDBJ databases">
        <authorList>
            <person name="de Groot N.N."/>
        </authorList>
    </citation>
    <scope>NUCLEOTIDE SEQUENCE [LARGE SCALE GENOMIC DNA]</scope>
    <source>
        <strain evidence="4 5">DSM 18438</strain>
    </source>
</reference>
<dbReference type="InterPro" id="IPR038309">
    <property type="entry name" value="Rsd/AlgQ_sf"/>
</dbReference>
<organism evidence="4 5">
    <name type="scientific">Marinospirillum celere</name>
    <dbReference type="NCBI Taxonomy" id="1122252"/>
    <lineage>
        <taxon>Bacteria</taxon>
        <taxon>Pseudomonadati</taxon>
        <taxon>Pseudomonadota</taxon>
        <taxon>Gammaproteobacteria</taxon>
        <taxon>Oceanospirillales</taxon>
        <taxon>Oceanospirillaceae</taxon>
        <taxon>Marinospirillum</taxon>
    </lineage>
</organism>
<evidence type="ECO:0000313" key="5">
    <source>
        <dbReference type="Proteomes" id="UP000199058"/>
    </source>
</evidence>
<gene>
    <name evidence="4" type="ORF">SAMN05660443_1690</name>
</gene>
<dbReference type="GO" id="GO:0006355">
    <property type="term" value="P:regulation of DNA-templated transcription"/>
    <property type="evidence" value="ECO:0007669"/>
    <property type="project" value="InterPro"/>
</dbReference>
<dbReference type="Proteomes" id="UP000199058">
    <property type="component" value="Unassembled WGS sequence"/>
</dbReference>
<proteinExistence type="inferred from homology"/>
<evidence type="ECO:0000256" key="2">
    <source>
        <dbReference type="ARBA" id="ARBA00023163"/>
    </source>
</evidence>
<evidence type="ECO:0000313" key="4">
    <source>
        <dbReference type="EMBL" id="SFC16433.1"/>
    </source>
</evidence>
<keyword evidence="1 3" id="KW-0805">Transcription regulation</keyword>
<keyword evidence="5" id="KW-1185">Reference proteome</keyword>
<dbReference type="NCBIfam" id="NF008723">
    <property type="entry name" value="PRK11718.1"/>
    <property type="match status" value="1"/>
</dbReference>